<dbReference type="InterPro" id="IPR005828">
    <property type="entry name" value="MFS_sugar_transport-like"/>
</dbReference>
<feature type="transmembrane region" description="Helical" evidence="5">
    <location>
        <begin position="207"/>
        <end position="228"/>
    </location>
</feature>
<sequence>MLTIVVLAIYTAFIPESARWLLQRGKFEEVSKILKKVAQENGVTLSDKIKRLQDVDIEKGGQSFWYSFRWTTLLIRSLIIFLNWMVASMVYYGLSLNAGDLSGNIYVNFVLLATAELASFLFSLFIMDITGRKKLQFSSMIHVMYGGKDLGGGTVGFAVIYVYTAELFSTVVRNSVIGVCSVCARMGGTLAPFIGDKSRIVGGKLEIALPLVIFGGLSVLAGGLVLFLPETSQRTLPETMEDAKRFGRSPILKKQNHIPNSDRGDIGLDFEKDNIEALLERTV</sequence>
<dbReference type="GO" id="GO:0022857">
    <property type="term" value="F:transmembrane transporter activity"/>
    <property type="evidence" value="ECO:0007669"/>
    <property type="project" value="InterPro"/>
</dbReference>
<dbReference type="GO" id="GO:0016020">
    <property type="term" value="C:membrane"/>
    <property type="evidence" value="ECO:0007669"/>
    <property type="project" value="UniProtKB-SubCell"/>
</dbReference>
<accession>A0AAE1A0M0</accession>
<evidence type="ECO:0000313" key="6">
    <source>
        <dbReference type="EMBL" id="KAK3778758.1"/>
    </source>
</evidence>
<feature type="transmembrane region" description="Helical" evidence="5">
    <location>
        <begin position="150"/>
        <end position="169"/>
    </location>
</feature>
<keyword evidence="4 5" id="KW-0472">Membrane</keyword>
<evidence type="ECO:0000256" key="4">
    <source>
        <dbReference type="ARBA" id="ARBA00023136"/>
    </source>
</evidence>
<gene>
    <name evidence="6" type="ORF">RRG08_013029</name>
</gene>
<feature type="transmembrane region" description="Helical" evidence="5">
    <location>
        <begin position="106"/>
        <end position="129"/>
    </location>
</feature>
<dbReference type="Pfam" id="PF00083">
    <property type="entry name" value="Sugar_tr"/>
    <property type="match status" value="1"/>
</dbReference>
<dbReference type="SUPFAM" id="SSF103473">
    <property type="entry name" value="MFS general substrate transporter"/>
    <property type="match status" value="1"/>
</dbReference>
<proteinExistence type="predicted"/>
<keyword evidence="3 5" id="KW-1133">Transmembrane helix</keyword>
<dbReference type="InterPro" id="IPR036259">
    <property type="entry name" value="MFS_trans_sf"/>
</dbReference>
<keyword evidence="7" id="KW-1185">Reference proteome</keyword>
<dbReference type="AlphaFoldDB" id="A0AAE1A0M0"/>
<evidence type="ECO:0000256" key="5">
    <source>
        <dbReference type="SAM" id="Phobius"/>
    </source>
</evidence>
<feature type="transmembrane region" description="Helical" evidence="5">
    <location>
        <begin position="73"/>
        <end position="94"/>
    </location>
</feature>
<dbReference type="Proteomes" id="UP001283361">
    <property type="component" value="Unassembled WGS sequence"/>
</dbReference>
<reference evidence="6" key="1">
    <citation type="journal article" date="2023" name="G3 (Bethesda)">
        <title>A reference genome for the long-term kleptoplast-retaining sea slug Elysia crispata morphotype clarki.</title>
        <authorList>
            <person name="Eastman K.E."/>
            <person name="Pendleton A.L."/>
            <person name="Shaikh M.A."/>
            <person name="Suttiyut T."/>
            <person name="Ogas R."/>
            <person name="Tomko P."/>
            <person name="Gavelis G."/>
            <person name="Widhalm J.R."/>
            <person name="Wisecaver J.H."/>
        </authorList>
    </citation>
    <scope>NUCLEOTIDE SEQUENCE</scope>
    <source>
        <strain evidence="6">ECLA1</strain>
    </source>
</reference>
<evidence type="ECO:0000256" key="3">
    <source>
        <dbReference type="ARBA" id="ARBA00022989"/>
    </source>
</evidence>
<dbReference type="PANTHER" id="PTHR24064">
    <property type="entry name" value="SOLUTE CARRIER FAMILY 22 MEMBER"/>
    <property type="match status" value="1"/>
</dbReference>
<dbReference type="EMBL" id="JAWDGP010002895">
    <property type="protein sequence ID" value="KAK3778758.1"/>
    <property type="molecule type" value="Genomic_DNA"/>
</dbReference>
<comment type="caution">
    <text evidence="6">The sequence shown here is derived from an EMBL/GenBank/DDBJ whole genome shotgun (WGS) entry which is preliminary data.</text>
</comment>
<evidence type="ECO:0000313" key="7">
    <source>
        <dbReference type="Proteomes" id="UP001283361"/>
    </source>
</evidence>
<keyword evidence="2 5" id="KW-0812">Transmembrane</keyword>
<comment type="subcellular location">
    <subcellularLocation>
        <location evidence="1">Membrane</location>
        <topology evidence="1">Multi-pass membrane protein</topology>
    </subcellularLocation>
</comment>
<evidence type="ECO:0000256" key="1">
    <source>
        <dbReference type="ARBA" id="ARBA00004141"/>
    </source>
</evidence>
<dbReference type="Gene3D" id="1.20.1250.20">
    <property type="entry name" value="MFS general substrate transporter like domains"/>
    <property type="match status" value="1"/>
</dbReference>
<evidence type="ECO:0000256" key="2">
    <source>
        <dbReference type="ARBA" id="ARBA00022692"/>
    </source>
</evidence>
<protein>
    <submittedName>
        <fullName evidence="6">Uncharacterized protein</fullName>
    </submittedName>
</protein>
<name>A0AAE1A0M0_9GAST</name>
<organism evidence="6 7">
    <name type="scientific">Elysia crispata</name>
    <name type="common">lettuce slug</name>
    <dbReference type="NCBI Taxonomy" id="231223"/>
    <lineage>
        <taxon>Eukaryota</taxon>
        <taxon>Metazoa</taxon>
        <taxon>Spiralia</taxon>
        <taxon>Lophotrochozoa</taxon>
        <taxon>Mollusca</taxon>
        <taxon>Gastropoda</taxon>
        <taxon>Heterobranchia</taxon>
        <taxon>Euthyneura</taxon>
        <taxon>Panpulmonata</taxon>
        <taxon>Sacoglossa</taxon>
        <taxon>Placobranchoidea</taxon>
        <taxon>Plakobranchidae</taxon>
        <taxon>Elysia</taxon>
    </lineage>
</organism>